<evidence type="ECO:0000256" key="2">
    <source>
        <dbReference type="ARBA" id="ARBA00023125"/>
    </source>
</evidence>
<dbReference type="SUPFAM" id="SSF53822">
    <property type="entry name" value="Periplasmic binding protein-like I"/>
    <property type="match status" value="1"/>
</dbReference>
<name>A0ABQ6JNA8_9MICO</name>
<gene>
    <name evidence="5" type="ORF">GCM10025869_03040</name>
</gene>
<evidence type="ECO:0000256" key="1">
    <source>
        <dbReference type="ARBA" id="ARBA00023015"/>
    </source>
</evidence>
<keyword evidence="2" id="KW-0238">DNA-binding</keyword>
<proteinExistence type="predicted"/>
<evidence type="ECO:0000256" key="3">
    <source>
        <dbReference type="ARBA" id="ARBA00023163"/>
    </source>
</evidence>
<dbReference type="Pfam" id="PF13377">
    <property type="entry name" value="Peripla_BP_3"/>
    <property type="match status" value="1"/>
</dbReference>
<keyword evidence="3" id="KW-0804">Transcription</keyword>
<dbReference type="InterPro" id="IPR046335">
    <property type="entry name" value="LacI/GalR-like_sensor"/>
</dbReference>
<sequence length="98" mass="10628">MEPGDAVFVANDHMAIGLFSSLRERGLQVPTDVSVVGFDDVPEAGYLYPPLTTVRQDFAALGGLIMQKVLLAVEDPETVTEDTPLPTKLIVRKSTREA</sequence>
<keyword evidence="1" id="KW-0805">Transcription regulation</keyword>
<dbReference type="InterPro" id="IPR028082">
    <property type="entry name" value="Peripla_BP_I"/>
</dbReference>
<dbReference type="Gene3D" id="3.40.50.2300">
    <property type="match status" value="2"/>
</dbReference>
<reference evidence="6" key="1">
    <citation type="journal article" date="2019" name="Int. J. Syst. Evol. Microbiol.">
        <title>The Global Catalogue of Microorganisms (GCM) 10K type strain sequencing project: providing services to taxonomists for standard genome sequencing and annotation.</title>
        <authorList>
            <consortium name="The Broad Institute Genomics Platform"/>
            <consortium name="The Broad Institute Genome Sequencing Center for Infectious Disease"/>
            <person name="Wu L."/>
            <person name="Ma J."/>
        </authorList>
    </citation>
    <scope>NUCLEOTIDE SEQUENCE [LARGE SCALE GENOMIC DNA]</scope>
    <source>
        <strain evidence="6">NBRC 108755</strain>
    </source>
</reference>
<dbReference type="PANTHER" id="PTHR30146">
    <property type="entry name" value="LACI-RELATED TRANSCRIPTIONAL REPRESSOR"/>
    <property type="match status" value="1"/>
</dbReference>
<protein>
    <recommendedName>
        <fullName evidence="4">Transcriptional regulator LacI/GalR-like sensor domain-containing protein</fullName>
    </recommendedName>
</protein>
<dbReference type="PANTHER" id="PTHR30146:SF109">
    <property type="entry name" value="HTH-TYPE TRANSCRIPTIONAL REGULATOR GALS"/>
    <property type="match status" value="1"/>
</dbReference>
<keyword evidence="6" id="KW-1185">Reference proteome</keyword>
<dbReference type="Proteomes" id="UP001157069">
    <property type="component" value="Unassembled WGS sequence"/>
</dbReference>
<comment type="caution">
    <text evidence="5">The sequence shown here is derived from an EMBL/GenBank/DDBJ whole genome shotgun (WGS) entry which is preliminary data.</text>
</comment>
<evidence type="ECO:0000313" key="6">
    <source>
        <dbReference type="Proteomes" id="UP001157069"/>
    </source>
</evidence>
<evidence type="ECO:0000259" key="4">
    <source>
        <dbReference type="Pfam" id="PF13377"/>
    </source>
</evidence>
<feature type="domain" description="Transcriptional regulator LacI/GalR-like sensor" evidence="4">
    <location>
        <begin position="5"/>
        <end position="95"/>
    </location>
</feature>
<organism evidence="5 6">
    <name type="scientific">Homoserinibacter gongjuensis</name>
    <dbReference type="NCBI Taxonomy" id="1162968"/>
    <lineage>
        <taxon>Bacteria</taxon>
        <taxon>Bacillati</taxon>
        <taxon>Actinomycetota</taxon>
        <taxon>Actinomycetes</taxon>
        <taxon>Micrococcales</taxon>
        <taxon>Microbacteriaceae</taxon>
        <taxon>Homoserinibacter</taxon>
    </lineage>
</organism>
<accession>A0ABQ6JNA8</accession>
<evidence type="ECO:0000313" key="5">
    <source>
        <dbReference type="EMBL" id="GMA89775.1"/>
    </source>
</evidence>
<dbReference type="EMBL" id="BSVA01000001">
    <property type="protein sequence ID" value="GMA89775.1"/>
    <property type="molecule type" value="Genomic_DNA"/>
</dbReference>